<dbReference type="PANTHER" id="PTHR33668">
    <property type="entry name" value="PROTEIN BRICK1"/>
    <property type="match status" value="1"/>
</dbReference>
<evidence type="ECO:0000256" key="1">
    <source>
        <dbReference type="ARBA" id="ARBA00004245"/>
    </source>
</evidence>
<protein>
    <submittedName>
        <fullName evidence="6">Uncharacterized protein</fullName>
    </submittedName>
</protein>
<comment type="similarity">
    <text evidence="2">Belongs to the BRK1 family.</text>
</comment>
<name>A0ABQ8IZH2_DERPT</name>
<accession>A0ABQ8IZH2</accession>
<dbReference type="Gene3D" id="1.20.5.110">
    <property type="match status" value="1"/>
</dbReference>
<keyword evidence="4" id="KW-0175">Coiled coil</keyword>
<evidence type="ECO:0000256" key="2">
    <source>
        <dbReference type="ARBA" id="ARBA00005620"/>
    </source>
</evidence>
<evidence type="ECO:0000256" key="3">
    <source>
        <dbReference type="ARBA" id="ARBA00022490"/>
    </source>
</evidence>
<reference evidence="6 7" key="2">
    <citation type="journal article" date="2022" name="Mol. Biol. Evol.">
        <title>Comparative Genomics Reveals Insights into the Divergent Evolution of Astigmatic Mites and Household Pest Adaptations.</title>
        <authorList>
            <person name="Xiong Q."/>
            <person name="Wan A.T."/>
            <person name="Liu X."/>
            <person name="Fung C.S."/>
            <person name="Xiao X."/>
            <person name="Malainual N."/>
            <person name="Hou J."/>
            <person name="Wang L."/>
            <person name="Wang M."/>
            <person name="Yang K.Y."/>
            <person name="Cui Y."/>
            <person name="Leung E.L."/>
            <person name="Nong W."/>
            <person name="Shin S.K."/>
            <person name="Au S.W."/>
            <person name="Jeong K.Y."/>
            <person name="Chew F.T."/>
            <person name="Hui J.H."/>
            <person name="Leung T.F."/>
            <person name="Tungtrongchitr A."/>
            <person name="Zhong N."/>
            <person name="Liu Z."/>
            <person name="Tsui S.K."/>
        </authorList>
    </citation>
    <scope>NUCLEOTIDE SEQUENCE [LARGE SCALE GENOMIC DNA]</scope>
    <source>
        <strain evidence="6">Derp</strain>
    </source>
</reference>
<keyword evidence="7" id="KW-1185">Reference proteome</keyword>
<evidence type="ECO:0000313" key="7">
    <source>
        <dbReference type="Proteomes" id="UP000887458"/>
    </source>
</evidence>
<comment type="caution">
    <text evidence="6">The sequence shown here is derived from an EMBL/GenBank/DDBJ whole genome shotgun (WGS) entry which is preliminary data.</text>
</comment>
<dbReference type="Proteomes" id="UP000887458">
    <property type="component" value="Unassembled WGS sequence"/>
</dbReference>
<evidence type="ECO:0000313" key="6">
    <source>
        <dbReference type="EMBL" id="KAH9415684.1"/>
    </source>
</evidence>
<proteinExistence type="inferred from homology"/>
<reference evidence="6 7" key="1">
    <citation type="journal article" date="2018" name="J. Allergy Clin. Immunol.">
        <title>High-quality assembly of Dermatophagoides pteronyssinus genome and transcriptome reveals a wide range of novel allergens.</title>
        <authorList>
            <person name="Liu X.Y."/>
            <person name="Yang K.Y."/>
            <person name="Wang M.Q."/>
            <person name="Kwok J.S."/>
            <person name="Zeng X."/>
            <person name="Yang Z."/>
            <person name="Xiao X.J."/>
            <person name="Lau C.P."/>
            <person name="Li Y."/>
            <person name="Huang Z.M."/>
            <person name="Ba J.G."/>
            <person name="Yim A.K."/>
            <person name="Ouyang C.Y."/>
            <person name="Ngai S.M."/>
            <person name="Chan T.F."/>
            <person name="Leung E.L."/>
            <person name="Liu L."/>
            <person name="Liu Z.G."/>
            <person name="Tsui S.K."/>
        </authorList>
    </citation>
    <scope>NUCLEOTIDE SEQUENCE [LARGE SCALE GENOMIC DNA]</scope>
    <source>
        <strain evidence="6">Derp</strain>
    </source>
</reference>
<organism evidence="6 7">
    <name type="scientific">Dermatophagoides pteronyssinus</name>
    <name type="common">European house dust mite</name>
    <dbReference type="NCBI Taxonomy" id="6956"/>
    <lineage>
        <taxon>Eukaryota</taxon>
        <taxon>Metazoa</taxon>
        <taxon>Ecdysozoa</taxon>
        <taxon>Arthropoda</taxon>
        <taxon>Chelicerata</taxon>
        <taxon>Arachnida</taxon>
        <taxon>Acari</taxon>
        <taxon>Acariformes</taxon>
        <taxon>Sarcoptiformes</taxon>
        <taxon>Astigmata</taxon>
        <taxon>Psoroptidia</taxon>
        <taxon>Analgoidea</taxon>
        <taxon>Pyroglyphidae</taxon>
        <taxon>Dermatophagoidinae</taxon>
        <taxon>Dermatophagoides</taxon>
    </lineage>
</organism>
<evidence type="ECO:0000256" key="5">
    <source>
        <dbReference type="ARBA" id="ARBA00023212"/>
    </source>
</evidence>
<dbReference type="InterPro" id="IPR033378">
    <property type="entry name" value="BRICK1"/>
</dbReference>
<keyword evidence="3" id="KW-0963">Cytoplasm</keyword>
<dbReference type="PANTHER" id="PTHR33668:SF1">
    <property type="entry name" value="PROTEIN BRICK1"/>
    <property type="match status" value="1"/>
</dbReference>
<sequence>MDDFNSTECSRSNIIEDWETREFVQKITDLITNLTNQLNRIDIVWQTKINLLNEKLRMVEKQIQLLENQIYSNIHFKKMVLEYDQQDFNDDFE</sequence>
<dbReference type="EMBL" id="NJHN03000095">
    <property type="protein sequence ID" value="KAH9415684.1"/>
    <property type="molecule type" value="Genomic_DNA"/>
</dbReference>
<comment type="subcellular location">
    <subcellularLocation>
        <location evidence="1">Cytoplasm</location>
        <location evidence="1">Cytoskeleton</location>
    </subcellularLocation>
</comment>
<gene>
    <name evidence="6" type="ORF">DERP_000174</name>
</gene>
<keyword evidence="5" id="KW-0206">Cytoskeleton</keyword>
<evidence type="ECO:0000256" key="4">
    <source>
        <dbReference type="ARBA" id="ARBA00023054"/>
    </source>
</evidence>